<proteinExistence type="predicted"/>
<reference evidence="1" key="1">
    <citation type="journal article" date="2023" name="bioRxiv">
        <title>Improved chromosome-level genome assembly for marigold (Tagetes erecta).</title>
        <authorList>
            <person name="Jiang F."/>
            <person name="Yuan L."/>
            <person name="Wang S."/>
            <person name="Wang H."/>
            <person name="Xu D."/>
            <person name="Wang A."/>
            <person name="Fan W."/>
        </authorList>
    </citation>
    <scope>NUCLEOTIDE SEQUENCE</scope>
    <source>
        <strain evidence="1">WSJ</strain>
        <tissue evidence="1">Leaf</tissue>
    </source>
</reference>
<name>A0AAD8LM03_TARER</name>
<dbReference type="Proteomes" id="UP001229421">
    <property type="component" value="Unassembled WGS sequence"/>
</dbReference>
<organism evidence="1 2">
    <name type="scientific">Tagetes erecta</name>
    <name type="common">African marigold</name>
    <dbReference type="NCBI Taxonomy" id="13708"/>
    <lineage>
        <taxon>Eukaryota</taxon>
        <taxon>Viridiplantae</taxon>
        <taxon>Streptophyta</taxon>
        <taxon>Embryophyta</taxon>
        <taxon>Tracheophyta</taxon>
        <taxon>Spermatophyta</taxon>
        <taxon>Magnoliopsida</taxon>
        <taxon>eudicotyledons</taxon>
        <taxon>Gunneridae</taxon>
        <taxon>Pentapetalae</taxon>
        <taxon>asterids</taxon>
        <taxon>campanulids</taxon>
        <taxon>Asterales</taxon>
        <taxon>Asteraceae</taxon>
        <taxon>Asteroideae</taxon>
        <taxon>Heliantheae alliance</taxon>
        <taxon>Tageteae</taxon>
        <taxon>Tagetes</taxon>
    </lineage>
</organism>
<protein>
    <submittedName>
        <fullName evidence="1">Uncharacterized protein</fullName>
    </submittedName>
</protein>
<accession>A0AAD8LM03</accession>
<dbReference type="AlphaFoldDB" id="A0AAD8LM03"/>
<evidence type="ECO:0000313" key="1">
    <source>
        <dbReference type="EMBL" id="KAK1439855.1"/>
    </source>
</evidence>
<gene>
    <name evidence="1" type="ORF">QVD17_05677</name>
</gene>
<keyword evidence="2" id="KW-1185">Reference proteome</keyword>
<sequence length="98" mass="11591">MTYRHRARTNLTPQVTQIERSATIIGNKHRQEQKPMLRWHPPETHWKLPENKEHKLCVCKKESKSQVRFDQCEACHDVCGVFVRGEIMQQIDNGAHME</sequence>
<comment type="caution">
    <text evidence="1">The sequence shown here is derived from an EMBL/GenBank/DDBJ whole genome shotgun (WGS) entry which is preliminary data.</text>
</comment>
<evidence type="ECO:0000313" key="2">
    <source>
        <dbReference type="Proteomes" id="UP001229421"/>
    </source>
</evidence>
<dbReference type="EMBL" id="JAUHHV010000001">
    <property type="protein sequence ID" value="KAK1439855.1"/>
    <property type="molecule type" value="Genomic_DNA"/>
</dbReference>